<feature type="region of interest" description="Disordered" evidence="1">
    <location>
        <begin position="1096"/>
        <end position="1116"/>
    </location>
</feature>
<dbReference type="Gene3D" id="3.10.10.10">
    <property type="entry name" value="HIV Type 1 Reverse Transcriptase, subunit A, domain 1"/>
    <property type="match status" value="1"/>
</dbReference>
<dbReference type="InterPro" id="IPR036397">
    <property type="entry name" value="RNaseH_sf"/>
</dbReference>
<accession>A0A0N5CIA4</accession>
<dbReference type="Pfam" id="PF00075">
    <property type="entry name" value="RNase_H"/>
    <property type="match status" value="1"/>
</dbReference>
<dbReference type="Proteomes" id="UP000046392">
    <property type="component" value="Unplaced"/>
</dbReference>
<dbReference type="PROSITE" id="PS50994">
    <property type="entry name" value="INTEGRASE"/>
    <property type="match status" value="1"/>
</dbReference>
<protein>
    <submittedName>
        <fullName evidence="5">Integrase catalytic domain-containing protein</fullName>
    </submittedName>
</protein>
<evidence type="ECO:0000313" key="5">
    <source>
        <dbReference type="WBParaSite" id="SPAL_0001756000.1"/>
    </source>
</evidence>
<proteinExistence type="predicted"/>
<dbReference type="InterPro" id="IPR002156">
    <property type="entry name" value="RNaseH_domain"/>
</dbReference>
<dbReference type="GO" id="GO:0004523">
    <property type="term" value="F:RNA-DNA hybrid ribonuclease activity"/>
    <property type="evidence" value="ECO:0007669"/>
    <property type="project" value="InterPro"/>
</dbReference>
<dbReference type="PROSITE" id="PS50879">
    <property type="entry name" value="RNASE_H_1"/>
    <property type="match status" value="1"/>
</dbReference>
<feature type="domain" description="RNase H type-1" evidence="2">
    <location>
        <begin position="947"/>
        <end position="1099"/>
    </location>
</feature>
<dbReference type="AlphaFoldDB" id="A0A0N5CIA4"/>
<dbReference type="InterPro" id="IPR043128">
    <property type="entry name" value="Rev_trsase/Diguanyl_cyclase"/>
</dbReference>
<dbReference type="STRING" id="174720.A0A0N5CIA4"/>
<dbReference type="GO" id="GO:0042575">
    <property type="term" value="C:DNA polymerase complex"/>
    <property type="evidence" value="ECO:0007669"/>
    <property type="project" value="UniProtKB-ARBA"/>
</dbReference>
<dbReference type="InterPro" id="IPR001584">
    <property type="entry name" value="Integrase_cat-core"/>
</dbReference>
<evidence type="ECO:0000259" key="2">
    <source>
        <dbReference type="PROSITE" id="PS50879"/>
    </source>
</evidence>
<dbReference type="WBParaSite" id="SPAL_0001756000.1">
    <property type="protein sequence ID" value="SPAL_0001756000.1"/>
    <property type="gene ID" value="SPAL_0001756000"/>
</dbReference>
<dbReference type="SUPFAM" id="SSF53098">
    <property type="entry name" value="Ribonuclease H-like"/>
    <property type="match status" value="2"/>
</dbReference>
<evidence type="ECO:0000256" key="1">
    <source>
        <dbReference type="SAM" id="MobiDB-lite"/>
    </source>
</evidence>
<name>A0A0N5CIA4_STREA</name>
<evidence type="ECO:0000259" key="3">
    <source>
        <dbReference type="PROSITE" id="PS50994"/>
    </source>
</evidence>
<dbReference type="GO" id="GO:0015074">
    <property type="term" value="P:DNA integration"/>
    <property type="evidence" value="ECO:0007669"/>
    <property type="project" value="InterPro"/>
</dbReference>
<dbReference type="Gene3D" id="3.30.420.10">
    <property type="entry name" value="Ribonuclease H-like superfamily/Ribonuclease H"/>
    <property type="match status" value="2"/>
</dbReference>
<evidence type="ECO:0000313" key="4">
    <source>
        <dbReference type="Proteomes" id="UP000046392"/>
    </source>
</evidence>
<dbReference type="InterPro" id="IPR043502">
    <property type="entry name" value="DNA/RNA_pol_sf"/>
</dbReference>
<dbReference type="Gene3D" id="3.30.70.270">
    <property type="match status" value="2"/>
</dbReference>
<dbReference type="SUPFAM" id="SSF56672">
    <property type="entry name" value="DNA/RNA polymerases"/>
    <property type="match status" value="1"/>
</dbReference>
<feature type="domain" description="Integrase catalytic" evidence="3">
    <location>
        <begin position="672"/>
        <end position="834"/>
    </location>
</feature>
<dbReference type="PANTHER" id="PTHR37984:SF5">
    <property type="entry name" value="PROTEIN NYNRIN-LIKE"/>
    <property type="match status" value="1"/>
</dbReference>
<organism evidence="4 5">
    <name type="scientific">Strongyloides papillosus</name>
    <name type="common">Intestinal threadworm</name>
    <dbReference type="NCBI Taxonomy" id="174720"/>
    <lineage>
        <taxon>Eukaryota</taxon>
        <taxon>Metazoa</taxon>
        <taxon>Ecdysozoa</taxon>
        <taxon>Nematoda</taxon>
        <taxon>Chromadorea</taxon>
        <taxon>Rhabditida</taxon>
        <taxon>Tylenchina</taxon>
        <taxon>Panagrolaimomorpha</taxon>
        <taxon>Strongyloidoidea</taxon>
        <taxon>Strongyloididae</taxon>
        <taxon>Strongyloides</taxon>
    </lineage>
</organism>
<feature type="compositionally biased region" description="Polar residues" evidence="1">
    <location>
        <begin position="1100"/>
        <end position="1109"/>
    </location>
</feature>
<sequence>GDISLANAESFSIKGIHESYSKTCGALELSISIPNSIVNKEKTIFYIDKEAISPLLSKNFLKKFNINPVDYDGSKANNDFNGMVIDQASDKFISLLKSMPLLYDDKNDYPNNVCKTSFTVSSQYYPIRKKIIPVPKELDEHVRLNIKKQIEKGWLEPVPVGTMIDNVNSMVIVKKDKIEDPVRVCFNCTHINKFLTIPEDSDELPSIKDLLHVDVDRISLYDIRSAFNRIDVEEDCRQYLVVEHPMACLERVLEPVIEHIKIYYDDIVNVAKGKLHDEINCKIIECLHKVNMQLTPSKCAIGVNKGIFLGYLIECPLKISIPKDRVEALLQLPCPRNSKEVMELMGRFQYFAAMIPNFAGLTAPIHDFKNRKGDFQNELYPHFESLKRATAKCVSLEAIRSNCKNLAIYISFSNIAVCSIMKACYKDEMRIFAVGGRKLRASEKNYGKPEKVLLAVREIIAQNKYISANFEILVYSEVQGIQKAWDSEIGVVSSTFQRLMYELKAFNLNFIYVKENKNDSNFLLKSNYSTNVSQAISFIAKVENDFDSFPISPDELKKEYFSDKDAILLGIYRSEGFLPESKKLELNYTLRSKLDKVEYKNGIIYVEDKLLIPFSLRSKLVDYLHRYHASFDQMSRNVKVNFVGNKILSLLKEKANTCEVCLTFRRNSRKQISEWPKTDDKRERFHADCAEYGKHLFMVNCDAHTGYCAAVMVKGVSAKDIIAAYSDTYERIETPLIQVADNGRGFCATQTREYLQDLGIVVLFSVPRCPESNGIAEKCIGLIKCYLDKQEKKESFKILLQKAVNAVNNRVVNGISVKRKFFGYSDEELVTMKYNFKSYPFVCNIKYKLDKGEKIWKNGKCLERIGKNMFRITDDEEKNVYIRKADSIMFLDKRGTVTSVDKINKLVYQEKENTIETLEIDVPDEPDREYIKIDNEQDFQNFRLSRPEFRLFLSVDGSTEKGKGYGGVIWGYINNELPEVVPFRGPKGLASSAQFLEVSALEEGLKKLESDKNDERFKGKLAIVTDSDYVGRSVAYYLSKWEKTNFMTTKGSKVKHEQQWKNILSNLTGWNEIIVLKAAAHKNILINEAADIQSKLGAAESTSKSSTTIEAEEGDD</sequence>
<dbReference type="PANTHER" id="PTHR37984">
    <property type="entry name" value="PROTEIN CBG26694"/>
    <property type="match status" value="1"/>
</dbReference>
<dbReference type="InterPro" id="IPR050951">
    <property type="entry name" value="Retrovirus_Pol_polyprotein"/>
</dbReference>
<keyword evidence="4" id="KW-1185">Reference proteome</keyword>
<dbReference type="InterPro" id="IPR012337">
    <property type="entry name" value="RNaseH-like_sf"/>
</dbReference>
<dbReference type="GO" id="GO:0003676">
    <property type="term" value="F:nucleic acid binding"/>
    <property type="evidence" value="ECO:0007669"/>
    <property type="project" value="InterPro"/>
</dbReference>
<reference evidence="5" key="1">
    <citation type="submission" date="2017-02" db="UniProtKB">
        <authorList>
            <consortium name="WormBaseParasite"/>
        </authorList>
    </citation>
    <scope>IDENTIFICATION</scope>
</reference>